<name>A0A146KDA9_9EUKA</name>
<proteinExistence type="predicted"/>
<sequence>FLINRVVIFPAYLILPLISKKADSVIALHTVNYDYNTLTVHRWIFVPVLSALYMLDLFWMKMIWRMLIGIFRLEIRGDIRDKEEAVNKQKIVQ</sequence>
<gene>
    <name evidence="2" type="ORF">TPC1_14235</name>
</gene>
<feature type="transmembrane region" description="Helical" evidence="1">
    <location>
        <begin position="40"/>
        <end position="59"/>
    </location>
</feature>
<feature type="non-terminal residue" evidence="2">
    <location>
        <position position="93"/>
    </location>
</feature>
<dbReference type="EMBL" id="GDID01003130">
    <property type="protein sequence ID" value="JAP93476.1"/>
    <property type="molecule type" value="Transcribed_RNA"/>
</dbReference>
<evidence type="ECO:0000256" key="1">
    <source>
        <dbReference type="SAM" id="Phobius"/>
    </source>
</evidence>
<reference evidence="2" key="1">
    <citation type="submission" date="2015-07" db="EMBL/GenBank/DDBJ databases">
        <title>Adaptation to a free-living lifestyle via gene acquisitions in the diplomonad Trepomonas sp. PC1.</title>
        <authorList>
            <person name="Xu F."/>
            <person name="Jerlstrom-Hultqvist J."/>
            <person name="Kolisko M."/>
            <person name="Simpson A.G.B."/>
            <person name="Roger A.J."/>
            <person name="Svard S.G."/>
            <person name="Andersson J.O."/>
        </authorList>
    </citation>
    <scope>NUCLEOTIDE SEQUENCE</scope>
    <source>
        <strain evidence="2">PC1</strain>
    </source>
</reference>
<evidence type="ECO:0000313" key="2">
    <source>
        <dbReference type="EMBL" id="JAP93476.1"/>
    </source>
</evidence>
<protein>
    <submittedName>
        <fullName evidence="2">TLC-domain containing protein</fullName>
    </submittedName>
</protein>
<accession>A0A146KDA9</accession>
<dbReference type="AlphaFoldDB" id="A0A146KDA9"/>
<keyword evidence="1" id="KW-0472">Membrane</keyword>
<organism evidence="2">
    <name type="scientific">Trepomonas sp. PC1</name>
    <dbReference type="NCBI Taxonomy" id="1076344"/>
    <lineage>
        <taxon>Eukaryota</taxon>
        <taxon>Metamonada</taxon>
        <taxon>Diplomonadida</taxon>
        <taxon>Hexamitidae</taxon>
        <taxon>Hexamitinae</taxon>
        <taxon>Trepomonas</taxon>
    </lineage>
</organism>
<keyword evidence="1" id="KW-0812">Transmembrane</keyword>
<keyword evidence="1" id="KW-1133">Transmembrane helix</keyword>
<feature type="non-terminal residue" evidence="2">
    <location>
        <position position="1"/>
    </location>
</feature>